<evidence type="ECO:0000256" key="1">
    <source>
        <dbReference type="ARBA" id="ARBA00006484"/>
    </source>
</evidence>
<dbReference type="PRINTS" id="PR00081">
    <property type="entry name" value="GDHRDH"/>
</dbReference>
<evidence type="ECO:0008006" key="5">
    <source>
        <dbReference type="Google" id="ProtNLM"/>
    </source>
</evidence>
<dbReference type="SUPFAM" id="SSF51735">
    <property type="entry name" value="NAD(P)-binding Rossmann-fold domains"/>
    <property type="match status" value="1"/>
</dbReference>
<dbReference type="Proteomes" id="UP001054902">
    <property type="component" value="Unassembled WGS sequence"/>
</dbReference>
<comment type="similarity">
    <text evidence="1">Belongs to the short-chain dehydrogenases/reductases (SDR) family.</text>
</comment>
<dbReference type="PANTHER" id="PTHR24320">
    <property type="entry name" value="RETINOL DEHYDROGENASE"/>
    <property type="match status" value="1"/>
</dbReference>
<accession>A0AAD3D979</accession>
<proteinExistence type="inferred from homology"/>
<evidence type="ECO:0000313" key="3">
    <source>
        <dbReference type="EMBL" id="GFH60113.1"/>
    </source>
</evidence>
<dbReference type="InterPro" id="IPR036291">
    <property type="entry name" value="NAD(P)-bd_dom_sf"/>
</dbReference>
<dbReference type="Pfam" id="PF00106">
    <property type="entry name" value="adh_short"/>
    <property type="match status" value="1"/>
</dbReference>
<keyword evidence="2" id="KW-0560">Oxidoreductase</keyword>
<comment type="caution">
    <text evidence="3">The sequence shown here is derived from an EMBL/GenBank/DDBJ whole genome shotgun (WGS) entry which is preliminary data.</text>
</comment>
<keyword evidence="4" id="KW-1185">Reference proteome</keyword>
<dbReference type="InterPro" id="IPR002347">
    <property type="entry name" value="SDR_fam"/>
</dbReference>
<gene>
    <name evidence="3" type="ORF">CTEN210_16589</name>
</gene>
<dbReference type="GO" id="GO:0016491">
    <property type="term" value="F:oxidoreductase activity"/>
    <property type="evidence" value="ECO:0007669"/>
    <property type="project" value="UniProtKB-KW"/>
</dbReference>
<evidence type="ECO:0000313" key="4">
    <source>
        <dbReference type="Proteomes" id="UP001054902"/>
    </source>
</evidence>
<protein>
    <recommendedName>
        <fullName evidence="5">Protochlorophyllide reductase</fullName>
    </recommendedName>
</protein>
<sequence length="393" mass="42822">MLKNITRSPIQKALLVITFIISVFLQIPQPPLDLDYYISLAAQQTSGDTVRPLNGKIVAITGATNGLGLELSKKVYNLGATVIAIGRSPAKLSNMVKELNPDGDDDKRIVTVLADLSDMNSVSAAGDEIKSRFKSIDYLVNNAGMTNNSYQKQETVQGFDTVFAVNYLSHFLLTEKLLPLLEKSKLNGGSRIVQVSSSLHFQAQTKDLITSLDSIAPEASLPSDAKIHNMRAYGNSKMAQIYHMRALNRQLEKSGANVKVVSICPTWVATHIAGSSFKNVLDVFAFHAHSYGLSSILYAMFAPELGEKDGNGEAKDYVTNCSIFTGKVATFVDKSPAIPYIYDAMTGIIGAMALVSQKLFASVDFRSTSMKGYDVESQDSLYAWSKTAIEPFM</sequence>
<reference evidence="3 4" key="1">
    <citation type="journal article" date="2021" name="Sci. Rep.">
        <title>The genome of the diatom Chaetoceros tenuissimus carries an ancient integrated fragment of an extant virus.</title>
        <authorList>
            <person name="Hongo Y."/>
            <person name="Kimura K."/>
            <person name="Takaki Y."/>
            <person name="Yoshida Y."/>
            <person name="Baba S."/>
            <person name="Kobayashi G."/>
            <person name="Nagasaki K."/>
            <person name="Hano T."/>
            <person name="Tomaru Y."/>
        </authorList>
    </citation>
    <scope>NUCLEOTIDE SEQUENCE [LARGE SCALE GENOMIC DNA]</scope>
    <source>
        <strain evidence="3 4">NIES-3715</strain>
    </source>
</reference>
<evidence type="ECO:0000256" key="2">
    <source>
        <dbReference type="ARBA" id="ARBA00023002"/>
    </source>
</evidence>
<dbReference type="AlphaFoldDB" id="A0AAD3D979"/>
<name>A0AAD3D979_9STRA</name>
<organism evidence="3 4">
    <name type="scientific">Chaetoceros tenuissimus</name>
    <dbReference type="NCBI Taxonomy" id="426638"/>
    <lineage>
        <taxon>Eukaryota</taxon>
        <taxon>Sar</taxon>
        <taxon>Stramenopiles</taxon>
        <taxon>Ochrophyta</taxon>
        <taxon>Bacillariophyta</taxon>
        <taxon>Coscinodiscophyceae</taxon>
        <taxon>Chaetocerotophycidae</taxon>
        <taxon>Chaetocerotales</taxon>
        <taxon>Chaetocerotaceae</taxon>
        <taxon>Chaetoceros</taxon>
    </lineage>
</organism>
<dbReference type="PANTHER" id="PTHR24320:SF148">
    <property type="entry name" value="NAD(P)-BINDING ROSSMANN-FOLD SUPERFAMILY PROTEIN"/>
    <property type="match status" value="1"/>
</dbReference>
<dbReference type="EMBL" id="BLLK01000069">
    <property type="protein sequence ID" value="GFH60113.1"/>
    <property type="molecule type" value="Genomic_DNA"/>
</dbReference>
<dbReference type="Gene3D" id="3.40.50.720">
    <property type="entry name" value="NAD(P)-binding Rossmann-like Domain"/>
    <property type="match status" value="1"/>
</dbReference>